<dbReference type="GO" id="GO:0005737">
    <property type="term" value="C:cytoplasm"/>
    <property type="evidence" value="ECO:0007669"/>
    <property type="project" value="UniProtKB-SubCell"/>
</dbReference>
<comment type="similarity">
    <text evidence="2">Belongs to the RRF family.</text>
</comment>
<dbReference type="Gene3D" id="1.10.132.20">
    <property type="entry name" value="Ribosome-recycling factor"/>
    <property type="match status" value="1"/>
</dbReference>
<dbReference type="NCBIfam" id="TIGR00496">
    <property type="entry name" value="frr"/>
    <property type="match status" value="1"/>
</dbReference>
<dbReference type="Gene3D" id="3.30.1360.40">
    <property type="match status" value="1"/>
</dbReference>
<accession>A0A6J6KGH3</accession>
<keyword evidence="4" id="KW-0648">Protein biosynthesis</keyword>
<name>A0A6J6KGH3_9ZZZZ</name>
<evidence type="ECO:0000256" key="4">
    <source>
        <dbReference type="ARBA" id="ARBA00022917"/>
    </source>
</evidence>
<dbReference type="InterPro" id="IPR023584">
    <property type="entry name" value="Ribosome_recyc_fac_dom"/>
</dbReference>
<reference evidence="6" key="1">
    <citation type="submission" date="2020-05" db="EMBL/GenBank/DDBJ databases">
        <authorList>
            <person name="Chiriac C."/>
            <person name="Salcher M."/>
            <person name="Ghai R."/>
            <person name="Kavagutti S V."/>
        </authorList>
    </citation>
    <scope>NUCLEOTIDE SEQUENCE</scope>
</reference>
<evidence type="ECO:0000313" key="6">
    <source>
        <dbReference type="EMBL" id="CAB4648841.1"/>
    </source>
</evidence>
<feature type="domain" description="Ribosome recycling factor" evidence="5">
    <location>
        <begin position="22"/>
        <end position="185"/>
    </location>
</feature>
<comment type="subcellular location">
    <subcellularLocation>
        <location evidence="1">Cytoplasm</location>
    </subcellularLocation>
</comment>
<dbReference type="AlphaFoldDB" id="A0A6J6KGH3"/>
<dbReference type="CDD" id="cd00520">
    <property type="entry name" value="RRF"/>
    <property type="match status" value="1"/>
</dbReference>
<protein>
    <submittedName>
        <fullName evidence="6">Unannotated protein</fullName>
    </submittedName>
</protein>
<dbReference type="GO" id="GO:0006412">
    <property type="term" value="P:translation"/>
    <property type="evidence" value="ECO:0007669"/>
    <property type="project" value="UniProtKB-KW"/>
</dbReference>
<keyword evidence="3" id="KW-0963">Cytoplasm</keyword>
<sequence>MPSVPEIVKECEENMRKAVVHLQEEFATVRTGRASSAMVEKIRVEYYGSEVPLQQLASFSVPEPRVLVVAPFDKTALKDIEKALQSSDLGITPSNDGSIIRLTFPQLTAERRKELVKMVKHRGEDGKVAVRNVRRAAKQSFEALEKDGGISRDELERVEKDLQKTTDKVIAEIDEMLVHKEKELLEV</sequence>
<dbReference type="PANTHER" id="PTHR20982:SF3">
    <property type="entry name" value="MITOCHONDRIAL RIBOSOME RECYCLING FACTOR PSEUDO 1"/>
    <property type="match status" value="1"/>
</dbReference>
<proteinExistence type="inferred from homology"/>
<dbReference type="Pfam" id="PF01765">
    <property type="entry name" value="RRF"/>
    <property type="match status" value="1"/>
</dbReference>
<evidence type="ECO:0000259" key="5">
    <source>
        <dbReference type="Pfam" id="PF01765"/>
    </source>
</evidence>
<evidence type="ECO:0000256" key="3">
    <source>
        <dbReference type="ARBA" id="ARBA00022490"/>
    </source>
</evidence>
<evidence type="ECO:0000256" key="2">
    <source>
        <dbReference type="ARBA" id="ARBA00005912"/>
    </source>
</evidence>
<dbReference type="FunFam" id="3.30.1360.40:FF:000001">
    <property type="entry name" value="Ribosome-recycling factor"/>
    <property type="match status" value="1"/>
</dbReference>
<dbReference type="PANTHER" id="PTHR20982">
    <property type="entry name" value="RIBOSOME RECYCLING FACTOR"/>
    <property type="match status" value="1"/>
</dbReference>
<dbReference type="InterPro" id="IPR002661">
    <property type="entry name" value="Ribosome_recyc_fac"/>
</dbReference>
<evidence type="ECO:0000256" key="1">
    <source>
        <dbReference type="ARBA" id="ARBA00004496"/>
    </source>
</evidence>
<dbReference type="HAMAP" id="MF_00040">
    <property type="entry name" value="RRF"/>
    <property type="match status" value="1"/>
</dbReference>
<dbReference type="EMBL" id="CAEZWM010000018">
    <property type="protein sequence ID" value="CAB4648841.1"/>
    <property type="molecule type" value="Genomic_DNA"/>
</dbReference>
<dbReference type="FunFam" id="1.10.132.20:FF:000001">
    <property type="entry name" value="Ribosome-recycling factor"/>
    <property type="match status" value="1"/>
</dbReference>
<dbReference type="SUPFAM" id="SSF55194">
    <property type="entry name" value="Ribosome recycling factor, RRF"/>
    <property type="match status" value="1"/>
</dbReference>
<organism evidence="6">
    <name type="scientific">freshwater metagenome</name>
    <dbReference type="NCBI Taxonomy" id="449393"/>
    <lineage>
        <taxon>unclassified sequences</taxon>
        <taxon>metagenomes</taxon>
        <taxon>ecological metagenomes</taxon>
    </lineage>
</organism>
<dbReference type="InterPro" id="IPR036191">
    <property type="entry name" value="RRF_sf"/>
</dbReference>
<dbReference type="GO" id="GO:0043023">
    <property type="term" value="F:ribosomal large subunit binding"/>
    <property type="evidence" value="ECO:0007669"/>
    <property type="project" value="TreeGrafter"/>
</dbReference>
<gene>
    <name evidence="6" type="ORF">UFOPK2242_00276</name>
</gene>